<dbReference type="InterPro" id="IPR022781">
    <property type="entry name" value="Flagellar_biosynth_FliO"/>
</dbReference>
<organism evidence="6 7">
    <name type="scientific">Clostridium malenominatum</name>
    <dbReference type="NCBI Taxonomy" id="1539"/>
    <lineage>
        <taxon>Bacteria</taxon>
        <taxon>Bacillati</taxon>
        <taxon>Bacillota</taxon>
        <taxon>Clostridia</taxon>
        <taxon>Eubacteriales</taxon>
        <taxon>Clostridiaceae</taxon>
        <taxon>Clostridium</taxon>
    </lineage>
</organism>
<comment type="caution">
    <text evidence="6">The sequence shown here is derived from an EMBL/GenBank/DDBJ whole genome shotgun (WGS) entry which is preliminary data.</text>
</comment>
<name>A0ABN1IYQ2_9CLOT</name>
<dbReference type="Pfam" id="PF04347">
    <property type="entry name" value="FliO"/>
    <property type="match status" value="1"/>
</dbReference>
<comment type="subcellular location">
    <subcellularLocation>
        <location evidence="5">Cell membrane</location>
    </subcellularLocation>
    <subcellularLocation>
        <location evidence="5">Bacterial flagellum basal body</location>
    </subcellularLocation>
</comment>
<comment type="similarity">
    <text evidence="5">Belongs to the FliO/MopB family.</text>
</comment>
<keyword evidence="7" id="KW-1185">Reference proteome</keyword>
<keyword evidence="2 5" id="KW-0812">Transmembrane</keyword>
<accession>A0ABN1IYQ2</accession>
<dbReference type="NCBIfam" id="TIGR03500">
    <property type="entry name" value="FliO_TIGR"/>
    <property type="match status" value="1"/>
</dbReference>
<evidence type="ECO:0000313" key="6">
    <source>
        <dbReference type="EMBL" id="GAA0724118.1"/>
    </source>
</evidence>
<gene>
    <name evidence="6" type="ORF">GCM10008905_17590</name>
</gene>
<keyword evidence="5" id="KW-0975">Bacterial flagellum</keyword>
<evidence type="ECO:0000256" key="3">
    <source>
        <dbReference type="ARBA" id="ARBA00022989"/>
    </source>
</evidence>
<evidence type="ECO:0000256" key="5">
    <source>
        <dbReference type="RuleBase" id="RU362064"/>
    </source>
</evidence>
<evidence type="ECO:0000313" key="7">
    <source>
        <dbReference type="Proteomes" id="UP001500339"/>
    </source>
</evidence>
<protein>
    <recommendedName>
        <fullName evidence="5">Flagellar protein</fullName>
    </recommendedName>
</protein>
<reference evidence="6 7" key="1">
    <citation type="journal article" date="2019" name="Int. J. Syst. Evol. Microbiol.">
        <title>The Global Catalogue of Microorganisms (GCM) 10K type strain sequencing project: providing services to taxonomists for standard genome sequencing and annotation.</title>
        <authorList>
            <consortium name="The Broad Institute Genomics Platform"/>
            <consortium name="The Broad Institute Genome Sequencing Center for Infectious Disease"/>
            <person name="Wu L."/>
            <person name="Ma J."/>
        </authorList>
    </citation>
    <scope>NUCLEOTIDE SEQUENCE [LARGE SCALE GENOMIC DNA]</scope>
    <source>
        <strain evidence="6 7">JCM 1405</strain>
    </source>
</reference>
<dbReference type="EMBL" id="BAAACF010000001">
    <property type="protein sequence ID" value="GAA0724118.1"/>
    <property type="molecule type" value="Genomic_DNA"/>
</dbReference>
<sequence>MNGDLQFIITIGKIIIFLPFIIFLIYFSLKFGGEKLGKIQNGRYMKVLDRLPLTKDNSILAVKIGEKGYVISSTQGKIEVLFSLQEEELKKLEESKKEFDLLLKIKEKKEEKI</sequence>
<keyword evidence="3 5" id="KW-1133">Transmembrane helix</keyword>
<evidence type="ECO:0000256" key="1">
    <source>
        <dbReference type="ARBA" id="ARBA00022475"/>
    </source>
</evidence>
<keyword evidence="1 5" id="KW-1003">Cell membrane</keyword>
<evidence type="ECO:0000256" key="2">
    <source>
        <dbReference type="ARBA" id="ARBA00022692"/>
    </source>
</evidence>
<feature type="transmembrane region" description="Helical" evidence="5">
    <location>
        <begin position="6"/>
        <end position="29"/>
    </location>
</feature>
<keyword evidence="4 5" id="KW-0472">Membrane</keyword>
<dbReference type="Proteomes" id="UP001500339">
    <property type="component" value="Unassembled WGS sequence"/>
</dbReference>
<proteinExistence type="inferred from homology"/>
<dbReference type="RefSeq" id="WP_343768904.1">
    <property type="nucleotide sequence ID" value="NZ_BAAACF010000001.1"/>
</dbReference>
<evidence type="ECO:0000256" key="4">
    <source>
        <dbReference type="ARBA" id="ARBA00023136"/>
    </source>
</evidence>